<dbReference type="Proteomes" id="UP001354971">
    <property type="component" value="Unassembled WGS sequence"/>
</dbReference>
<gene>
    <name evidence="3" type="ORF">V0U79_11070</name>
</gene>
<dbReference type="InterPro" id="IPR006684">
    <property type="entry name" value="YbgC/YbaW"/>
</dbReference>
<dbReference type="NCBIfam" id="TIGR00051">
    <property type="entry name" value="YbgC/FadM family acyl-CoA thioesterase"/>
    <property type="match status" value="1"/>
</dbReference>
<dbReference type="InterPro" id="IPR029069">
    <property type="entry name" value="HotDog_dom_sf"/>
</dbReference>
<comment type="similarity">
    <text evidence="1">Belongs to the 4-hydroxybenzoyl-CoA thioesterase family.</text>
</comment>
<dbReference type="PANTHER" id="PTHR31793">
    <property type="entry name" value="4-HYDROXYBENZOYL-COA THIOESTERASE FAMILY MEMBER"/>
    <property type="match status" value="1"/>
</dbReference>
<evidence type="ECO:0000256" key="2">
    <source>
        <dbReference type="ARBA" id="ARBA00022801"/>
    </source>
</evidence>
<keyword evidence="4" id="KW-1185">Reference proteome</keyword>
<organism evidence="3 4">
    <name type="scientific">Hyphobacterium lacteum</name>
    <dbReference type="NCBI Taxonomy" id="3116575"/>
    <lineage>
        <taxon>Bacteria</taxon>
        <taxon>Pseudomonadati</taxon>
        <taxon>Pseudomonadota</taxon>
        <taxon>Alphaproteobacteria</taxon>
        <taxon>Maricaulales</taxon>
        <taxon>Maricaulaceae</taxon>
        <taxon>Hyphobacterium</taxon>
    </lineage>
</organism>
<protein>
    <submittedName>
        <fullName evidence="3">Thioesterase family protein</fullName>
        <ecNumber evidence="3">3.1.2.-</ecNumber>
    </submittedName>
</protein>
<dbReference type="CDD" id="cd00586">
    <property type="entry name" value="4HBT"/>
    <property type="match status" value="1"/>
</dbReference>
<reference evidence="3 4" key="1">
    <citation type="submission" date="2024-01" db="EMBL/GenBank/DDBJ databases">
        <title>Hyphobacterium bacterium isolated from marine sediment.</title>
        <authorList>
            <person name="Zhao S."/>
        </authorList>
    </citation>
    <scope>NUCLEOTIDE SEQUENCE [LARGE SCALE GENOMIC DNA]</scope>
    <source>
        <strain evidence="4">HN65</strain>
    </source>
</reference>
<dbReference type="Pfam" id="PF13279">
    <property type="entry name" value="4HBT_2"/>
    <property type="match status" value="1"/>
</dbReference>
<comment type="caution">
    <text evidence="3">The sequence shown here is derived from an EMBL/GenBank/DDBJ whole genome shotgun (WGS) entry which is preliminary data.</text>
</comment>
<dbReference type="EC" id="3.1.2.-" evidence="3"/>
<dbReference type="EMBL" id="JAZDRP010000007">
    <property type="protein sequence ID" value="MEE2526913.1"/>
    <property type="molecule type" value="Genomic_DNA"/>
</dbReference>
<dbReference type="PANTHER" id="PTHR31793:SF27">
    <property type="entry name" value="NOVEL THIOESTERASE SUPERFAMILY DOMAIN AND SAPOSIN A-TYPE DOMAIN CONTAINING PROTEIN (0610012H03RIK)"/>
    <property type="match status" value="1"/>
</dbReference>
<dbReference type="InterPro" id="IPR050563">
    <property type="entry name" value="4-hydroxybenzoyl-CoA_TE"/>
</dbReference>
<evidence type="ECO:0000313" key="4">
    <source>
        <dbReference type="Proteomes" id="UP001354971"/>
    </source>
</evidence>
<dbReference type="Gene3D" id="3.10.129.10">
    <property type="entry name" value="Hotdog Thioesterase"/>
    <property type="match status" value="1"/>
</dbReference>
<dbReference type="PIRSF" id="PIRSF003230">
    <property type="entry name" value="YbgC"/>
    <property type="match status" value="1"/>
</dbReference>
<proteinExistence type="inferred from homology"/>
<dbReference type="RefSeq" id="WP_330199577.1">
    <property type="nucleotide sequence ID" value="NZ_JAZDRP010000007.1"/>
</dbReference>
<keyword evidence="2 3" id="KW-0378">Hydrolase</keyword>
<sequence length="148" mass="17365">MTQREDFTFFHEHRVRWAEVDPQAIVFNANYFVFVDHAVTEYFRANDLMWDRTLERGYDFFTVNANCNFRSPAKLDELIHIGFRCKRFGTSSVDYAFGIFRGDELLADGTMTYVCADAETRRPKPLPEDYTSRILAFEKHPIETKQAA</sequence>
<evidence type="ECO:0000313" key="3">
    <source>
        <dbReference type="EMBL" id="MEE2526913.1"/>
    </source>
</evidence>
<accession>A0ABU7LSN5</accession>
<dbReference type="GO" id="GO:0016787">
    <property type="term" value="F:hydrolase activity"/>
    <property type="evidence" value="ECO:0007669"/>
    <property type="project" value="UniProtKB-KW"/>
</dbReference>
<name>A0ABU7LSN5_9PROT</name>
<dbReference type="SUPFAM" id="SSF54637">
    <property type="entry name" value="Thioesterase/thiol ester dehydrase-isomerase"/>
    <property type="match status" value="1"/>
</dbReference>
<evidence type="ECO:0000256" key="1">
    <source>
        <dbReference type="ARBA" id="ARBA00005953"/>
    </source>
</evidence>